<evidence type="ECO:0000259" key="3">
    <source>
        <dbReference type="Pfam" id="PF01757"/>
    </source>
</evidence>
<keyword evidence="2" id="KW-0812">Transmembrane</keyword>
<organism evidence="4 5">
    <name type="scientific">Singulisphaera acidiphila (strain ATCC BAA-1392 / DSM 18658 / VKM B-2454 / MOB10)</name>
    <dbReference type="NCBI Taxonomy" id="886293"/>
    <lineage>
        <taxon>Bacteria</taxon>
        <taxon>Pseudomonadati</taxon>
        <taxon>Planctomycetota</taxon>
        <taxon>Planctomycetia</taxon>
        <taxon>Isosphaerales</taxon>
        <taxon>Isosphaeraceae</taxon>
        <taxon>Singulisphaera</taxon>
    </lineage>
</organism>
<feature type="transmembrane region" description="Helical" evidence="2">
    <location>
        <begin position="167"/>
        <end position="192"/>
    </location>
</feature>
<evidence type="ECO:0000313" key="5">
    <source>
        <dbReference type="Proteomes" id="UP000010798"/>
    </source>
</evidence>
<dbReference type="PANTHER" id="PTHR36927:SF1">
    <property type="entry name" value="MDO-LIKE PROTEIN"/>
    <property type="match status" value="1"/>
</dbReference>
<feature type="transmembrane region" description="Helical" evidence="2">
    <location>
        <begin position="124"/>
        <end position="147"/>
    </location>
</feature>
<dbReference type="KEGG" id="saci:Sinac_7125"/>
<keyword evidence="4" id="KW-0808">Transferase</keyword>
<dbReference type="InterPro" id="IPR029021">
    <property type="entry name" value="Prot-tyrosine_phosphatase-like"/>
</dbReference>
<keyword evidence="2" id="KW-1133">Transmembrane helix</keyword>
<feature type="region of interest" description="Disordered" evidence="1">
    <location>
        <begin position="1"/>
        <end position="28"/>
    </location>
</feature>
<protein>
    <submittedName>
        <fullName evidence="4">Putative acyltransferase</fullName>
    </submittedName>
</protein>
<dbReference type="SUPFAM" id="SSF52799">
    <property type="entry name" value="(Phosphotyrosine protein) phosphatases II"/>
    <property type="match status" value="1"/>
</dbReference>
<dbReference type="PANTHER" id="PTHR36927">
    <property type="entry name" value="BLR4337 PROTEIN"/>
    <property type="match status" value="1"/>
</dbReference>
<dbReference type="Gene3D" id="3.90.190.10">
    <property type="entry name" value="Protein tyrosine phosphatase superfamily"/>
    <property type="match status" value="1"/>
</dbReference>
<dbReference type="eggNOG" id="COG1835">
    <property type="taxonomic scope" value="Bacteria"/>
</dbReference>
<reference evidence="4 5" key="1">
    <citation type="submission" date="2012-02" db="EMBL/GenBank/DDBJ databases">
        <title>Complete sequence of chromosome of Singulisphaera acidiphila DSM 18658.</title>
        <authorList>
            <consortium name="US DOE Joint Genome Institute (JGI-PGF)"/>
            <person name="Lucas S."/>
            <person name="Copeland A."/>
            <person name="Lapidus A."/>
            <person name="Glavina del Rio T."/>
            <person name="Dalin E."/>
            <person name="Tice H."/>
            <person name="Bruce D."/>
            <person name="Goodwin L."/>
            <person name="Pitluck S."/>
            <person name="Peters L."/>
            <person name="Ovchinnikova G."/>
            <person name="Chertkov O."/>
            <person name="Kyrpides N."/>
            <person name="Mavromatis K."/>
            <person name="Ivanova N."/>
            <person name="Brettin T."/>
            <person name="Detter J.C."/>
            <person name="Han C."/>
            <person name="Larimer F."/>
            <person name="Land M."/>
            <person name="Hauser L."/>
            <person name="Markowitz V."/>
            <person name="Cheng J.-F."/>
            <person name="Hugenholtz P."/>
            <person name="Woyke T."/>
            <person name="Wu D."/>
            <person name="Tindall B."/>
            <person name="Pomrenke H."/>
            <person name="Brambilla E."/>
            <person name="Klenk H.-P."/>
            <person name="Eisen J.A."/>
        </authorList>
    </citation>
    <scope>NUCLEOTIDE SEQUENCE [LARGE SCALE GENOMIC DNA]</scope>
    <source>
        <strain evidence="5">ATCC BAA-1392 / DSM 18658 / VKM B-2454 / MOB10</strain>
    </source>
</reference>
<dbReference type="eggNOG" id="COG2365">
    <property type="taxonomic scope" value="Bacteria"/>
</dbReference>
<dbReference type="InterPro" id="IPR050623">
    <property type="entry name" value="Glucan_succinyl_AcylTrfase"/>
</dbReference>
<accession>L0DP78</accession>
<keyword evidence="2" id="KW-0472">Membrane</keyword>
<feature type="transmembrane region" description="Helical" evidence="2">
    <location>
        <begin position="247"/>
        <end position="268"/>
    </location>
</feature>
<evidence type="ECO:0000256" key="2">
    <source>
        <dbReference type="SAM" id="Phobius"/>
    </source>
</evidence>
<feature type="transmembrane region" description="Helical" evidence="2">
    <location>
        <begin position="312"/>
        <end position="333"/>
    </location>
</feature>
<evidence type="ECO:0000256" key="1">
    <source>
        <dbReference type="SAM" id="MobiDB-lite"/>
    </source>
</evidence>
<gene>
    <name evidence="4" type="ordered locus">Sinac_7125</name>
</gene>
<dbReference type="STRING" id="886293.Sinac_7125"/>
<feature type="domain" description="Acyltransferase 3" evidence="3">
    <location>
        <begin position="35"/>
        <end position="396"/>
    </location>
</feature>
<dbReference type="Pfam" id="PF01757">
    <property type="entry name" value="Acyl_transf_3"/>
    <property type="match status" value="1"/>
</dbReference>
<feature type="transmembrane region" description="Helical" evidence="2">
    <location>
        <begin position="381"/>
        <end position="405"/>
    </location>
</feature>
<feature type="transmembrane region" description="Helical" evidence="2">
    <location>
        <begin position="213"/>
        <end position="235"/>
    </location>
</feature>
<dbReference type="OrthoDB" id="7375713at2"/>
<proteinExistence type="predicted"/>
<dbReference type="HOGENOM" id="CLU_420277_0_0_0"/>
<dbReference type="Proteomes" id="UP000010798">
    <property type="component" value="Chromosome"/>
</dbReference>
<dbReference type="RefSeq" id="WP_015250251.1">
    <property type="nucleotide sequence ID" value="NC_019892.1"/>
</dbReference>
<dbReference type="EMBL" id="CP003364">
    <property type="protein sequence ID" value="AGA31179.1"/>
    <property type="molecule type" value="Genomic_DNA"/>
</dbReference>
<sequence>MDETNARMARPARANGRAGGAPPAKGGDPAQLGHALESLRVVTTFLVVLYHAALTYVATPLRLTMWVAYDASAYVGFDAFIYWVNGFAMPVFFLAAGVSAPAACESRGPRVFLNHRAHRLLRPLLFGCLTVLPAFYLIWGYGLMATGRCDLGHILSWRFPPAVRHNLYGLGHLWFLEYLFLVCILWCGAWTLQRKFRRRSETPRDPEAEALTTRLLGSAWRPLLFAIPTTLIFLVDSDTMLRVDNVIVPNLFRLLHYAFFFAVGGWISKVREPKQRLIPYSGLYLGLSLVLFGAMLPLLLQHTASPLQGWLRILFCGLAALFSWLTVFGALGVLLRLVQGRGATMRFLSEASFWIYIIHVPIVALMQVLLLPLAWPGPIKFLLVSAVAIVLSVLSYETIVRRSVVGEIINGARKRTTKPGRFSPEFGWKVVLGLATLLLVGFVWSSRGFLGGNNLHVEEPGRLYRSARLSPADLDALIRREGLRTVVAFTGDPQRHSWFAKYQKICQARKVELYTINLRDEVIPTRNALIQLVDILEHCPRPVVVQGYRGIDHSSFAAAVAKLLDGATLPVAFKQFGMRYGQFGVPEYSPLGLTLLSYQDWLNAHHWPHTVERFRDWVRKEYLVTSFPDRPGDANPRSKLLARNAPPSAVTR</sequence>
<keyword evidence="4" id="KW-0012">Acyltransferase</keyword>
<dbReference type="InterPro" id="IPR002656">
    <property type="entry name" value="Acyl_transf_3_dom"/>
</dbReference>
<name>L0DP78_SINAD</name>
<feature type="transmembrane region" description="Helical" evidence="2">
    <location>
        <begin position="41"/>
        <end position="59"/>
    </location>
</feature>
<keyword evidence="5" id="KW-1185">Reference proteome</keyword>
<dbReference type="GO" id="GO:0016747">
    <property type="term" value="F:acyltransferase activity, transferring groups other than amino-acyl groups"/>
    <property type="evidence" value="ECO:0007669"/>
    <property type="project" value="InterPro"/>
</dbReference>
<feature type="transmembrane region" description="Helical" evidence="2">
    <location>
        <begin position="280"/>
        <end position="300"/>
    </location>
</feature>
<dbReference type="AlphaFoldDB" id="L0DP78"/>
<evidence type="ECO:0000313" key="4">
    <source>
        <dbReference type="EMBL" id="AGA31179.1"/>
    </source>
</evidence>
<feature type="transmembrane region" description="Helical" evidence="2">
    <location>
        <begin position="426"/>
        <end position="444"/>
    </location>
</feature>
<feature type="transmembrane region" description="Helical" evidence="2">
    <location>
        <begin position="79"/>
        <end position="103"/>
    </location>
</feature>
<feature type="transmembrane region" description="Helical" evidence="2">
    <location>
        <begin position="353"/>
        <end position="375"/>
    </location>
</feature>